<dbReference type="GO" id="GO:0080019">
    <property type="term" value="F:alcohol-forming very long-chain fatty acyl-CoA reductase activity"/>
    <property type="evidence" value="ECO:0007669"/>
    <property type="project" value="InterPro"/>
</dbReference>
<dbReference type="PANTHER" id="PTHR11011:SF45">
    <property type="entry name" value="FATTY ACYL-COA REDUCTASE CG8306-RELATED"/>
    <property type="match status" value="1"/>
</dbReference>
<comment type="function">
    <text evidence="10">Catalyzes the reduction of fatty acyl-CoA to fatty alcohols.</text>
</comment>
<keyword evidence="4 10" id="KW-0443">Lipid metabolism</keyword>
<evidence type="ECO:0000256" key="9">
    <source>
        <dbReference type="ARBA" id="ARBA00049930"/>
    </source>
</evidence>
<comment type="similarity">
    <text evidence="2 10">Belongs to the fatty acyl-CoA reductase family.</text>
</comment>
<dbReference type="CDD" id="cd09071">
    <property type="entry name" value="FAR_C"/>
    <property type="match status" value="1"/>
</dbReference>
<keyword evidence="10" id="KW-0521">NADP</keyword>
<keyword evidence="14" id="KW-1185">Reference proteome</keyword>
<comment type="catalytic activity">
    <reaction evidence="7">
        <text>a long-chain fatty acyl-CoA + 2 NADPH + 2 H(+) = a long-chain primary fatty alcohol + 2 NADP(+) + CoA</text>
        <dbReference type="Rhea" id="RHEA:52716"/>
        <dbReference type="ChEBI" id="CHEBI:15378"/>
        <dbReference type="ChEBI" id="CHEBI:57287"/>
        <dbReference type="ChEBI" id="CHEBI:57783"/>
        <dbReference type="ChEBI" id="CHEBI:58349"/>
        <dbReference type="ChEBI" id="CHEBI:77396"/>
        <dbReference type="ChEBI" id="CHEBI:83139"/>
        <dbReference type="EC" id="1.2.1.84"/>
    </reaction>
    <physiologicalReaction direction="left-to-right" evidence="7">
        <dbReference type="Rhea" id="RHEA:52717"/>
    </physiologicalReaction>
</comment>
<comment type="catalytic activity">
    <reaction evidence="9">
        <text>eicosanoyl-CoA + 2 NADPH + 2 H(+) = eicosan-1-ol + 2 NADP(+) + CoA</text>
        <dbReference type="Rhea" id="RHEA:81727"/>
        <dbReference type="ChEBI" id="CHEBI:15378"/>
        <dbReference type="ChEBI" id="CHEBI:57287"/>
        <dbReference type="ChEBI" id="CHEBI:57380"/>
        <dbReference type="ChEBI" id="CHEBI:57783"/>
        <dbReference type="ChEBI" id="CHEBI:58349"/>
        <dbReference type="ChEBI" id="CHEBI:75627"/>
    </reaction>
    <physiologicalReaction direction="left-to-right" evidence="9">
        <dbReference type="Rhea" id="RHEA:81728"/>
    </physiologicalReaction>
</comment>
<dbReference type="InterPro" id="IPR033640">
    <property type="entry name" value="FAR_C"/>
</dbReference>
<dbReference type="Pfam" id="PF07993">
    <property type="entry name" value="NAD_binding_4"/>
    <property type="match status" value="1"/>
</dbReference>
<accession>A0A8J9ZJD8</accession>
<evidence type="ECO:0000256" key="1">
    <source>
        <dbReference type="ARBA" id="ARBA00004549"/>
    </source>
</evidence>
<evidence type="ECO:0000256" key="6">
    <source>
        <dbReference type="ARBA" id="ARBA00048521"/>
    </source>
</evidence>
<dbReference type="InterPro" id="IPR036291">
    <property type="entry name" value="NAD(P)-bd_dom_sf"/>
</dbReference>
<keyword evidence="3 10" id="KW-0444">Lipid biosynthesis</keyword>
<dbReference type="Pfam" id="PF03015">
    <property type="entry name" value="Sterile"/>
    <property type="match status" value="1"/>
</dbReference>
<keyword evidence="10" id="KW-1133">Transmembrane helix</keyword>
<protein>
    <recommendedName>
        <fullName evidence="10">Fatty acyl-CoA reductase</fullName>
        <ecNumber evidence="10">1.2.1.84</ecNumber>
    </recommendedName>
</protein>
<name>A0A8J9ZJD8_BRALA</name>
<comment type="catalytic activity">
    <reaction evidence="8">
        <text>18-methylnonadecanoyl-CoA + 2 NADPH + 2 H(+) = 18-methylnonadecan-1-ol + 2 NADP(+) + CoA</text>
        <dbReference type="Rhea" id="RHEA:81767"/>
        <dbReference type="ChEBI" id="CHEBI:15378"/>
        <dbReference type="ChEBI" id="CHEBI:57287"/>
        <dbReference type="ChEBI" id="CHEBI:57783"/>
        <dbReference type="ChEBI" id="CHEBI:58349"/>
        <dbReference type="ChEBI" id="CHEBI:84914"/>
        <dbReference type="ChEBI" id="CHEBI:231999"/>
    </reaction>
    <physiologicalReaction direction="left-to-right" evidence="8">
        <dbReference type="Rhea" id="RHEA:81768"/>
    </physiologicalReaction>
</comment>
<dbReference type="InterPro" id="IPR026055">
    <property type="entry name" value="FAR"/>
</dbReference>
<evidence type="ECO:0000256" key="5">
    <source>
        <dbReference type="ARBA" id="ARBA00047991"/>
    </source>
</evidence>
<feature type="domain" description="Thioester reductase (TE)" evidence="12">
    <location>
        <begin position="60"/>
        <end position="372"/>
    </location>
</feature>
<organism evidence="13 14">
    <name type="scientific">Branchiostoma lanceolatum</name>
    <name type="common">Common lancelet</name>
    <name type="synonym">Amphioxus lanceolatum</name>
    <dbReference type="NCBI Taxonomy" id="7740"/>
    <lineage>
        <taxon>Eukaryota</taxon>
        <taxon>Metazoa</taxon>
        <taxon>Chordata</taxon>
        <taxon>Cephalochordata</taxon>
        <taxon>Leptocardii</taxon>
        <taxon>Amphioxiformes</taxon>
        <taxon>Branchiostomatidae</taxon>
        <taxon>Branchiostoma</taxon>
    </lineage>
</organism>
<dbReference type="Proteomes" id="UP000838412">
    <property type="component" value="Chromosome 3"/>
</dbReference>
<feature type="domain" description="Fatty acyl-CoA reductase C-terminal" evidence="11">
    <location>
        <begin position="476"/>
        <end position="567"/>
    </location>
</feature>
<comment type="subcellular location">
    <subcellularLocation>
        <location evidence="1">Peroxisome membrane</location>
        <topology evidence="1">Single-pass membrane protein</topology>
    </subcellularLocation>
</comment>
<evidence type="ECO:0000259" key="11">
    <source>
        <dbReference type="Pfam" id="PF03015"/>
    </source>
</evidence>
<keyword evidence="10" id="KW-0472">Membrane</keyword>
<dbReference type="EMBL" id="OV696688">
    <property type="protein sequence ID" value="CAH1256360.1"/>
    <property type="molecule type" value="Genomic_DNA"/>
</dbReference>
<evidence type="ECO:0000313" key="14">
    <source>
        <dbReference type="Proteomes" id="UP000838412"/>
    </source>
</evidence>
<sequence>MCKVMRLFNVFEAPPRARDPRFTSLPEDDFVESFVRLQQSGQTCAMSSIVDYYRGKTILVTGATGFMGKVLVEKLLRACPDVERLYLLVRHKAGQTPTQRINSIVEGKLFDQLRQLQPDFQSKLRPITSDLLEPDLGLSQSDEELLVSKVNIVFHSAAMVKFQEHLKYSLQMNVLATQRLLGLCQKMTSLEAFIHVSTAYAYCNRQFIEEIVYPPRVHPQKLLDCIEWMDDDMVSTITPDLVRDHPNTWMDDDMVSTITPDLVRDHPNTWMDDDMVSTITPDLVRDHPNTYTFSKGIAENLLLEQRGHVPLAIIRPSIVTATWREPLPGWVDNFNGPTGIFIAIGKGILRTMSGDPAAKADIVPVDVPINLMIAAAWNIAVKGHSSLSGLSSRGLEIPINLMIAAAWNIAVKGSGETQIYNCTTGTTNPYTWGQIATKTIDFYLETPLEQPFRIPPKGAQFTLHRWWHEFWVPITHLLPAYISDVLFRAMGKKPRMVRLYDKLHKSLESLDWFTCRGWDWSNTNVMKLQRQLSEEDRKLFYFDVSAIDWDQYMENYLIGAKRYVLKEDVSKIPECRRYIQRVLRIQYVLKFVAVVIAWRVLIARSRRVRNLWFVMIGQLLRLLNALRLGKH</sequence>
<dbReference type="EC" id="1.2.1.84" evidence="10"/>
<keyword evidence="10" id="KW-0560">Oxidoreductase</keyword>
<dbReference type="PANTHER" id="PTHR11011">
    <property type="entry name" value="MALE STERILITY PROTEIN 2-RELATED"/>
    <property type="match status" value="1"/>
</dbReference>
<comment type="catalytic activity">
    <reaction evidence="6">
        <text>hexadecanoyl-CoA + 2 NADPH + 2 H(+) = hexadecan-1-ol + 2 NADP(+) + CoA</text>
        <dbReference type="Rhea" id="RHEA:36315"/>
        <dbReference type="ChEBI" id="CHEBI:15378"/>
        <dbReference type="ChEBI" id="CHEBI:16125"/>
        <dbReference type="ChEBI" id="CHEBI:57287"/>
        <dbReference type="ChEBI" id="CHEBI:57379"/>
        <dbReference type="ChEBI" id="CHEBI:57783"/>
        <dbReference type="ChEBI" id="CHEBI:58349"/>
        <dbReference type="EC" id="1.2.1.84"/>
    </reaction>
    <physiologicalReaction direction="left-to-right" evidence="6">
        <dbReference type="Rhea" id="RHEA:36316"/>
    </physiologicalReaction>
</comment>
<dbReference type="InterPro" id="IPR013120">
    <property type="entry name" value="FAR_NAD-bd"/>
</dbReference>
<dbReference type="OrthoDB" id="429813at2759"/>
<evidence type="ECO:0000256" key="7">
    <source>
        <dbReference type="ARBA" id="ARBA00049089"/>
    </source>
</evidence>
<dbReference type="GO" id="GO:0102965">
    <property type="term" value="F:alcohol-forming long-chain fatty acyl-CoA reductase activity"/>
    <property type="evidence" value="ECO:0007669"/>
    <property type="project" value="UniProtKB-EC"/>
</dbReference>
<gene>
    <name evidence="13" type="primary">FAR1</name>
    <name evidence="13" type="ORF">BLAG_LOCUS14742</name>
</gene>
<evidence type="ECO:0000256" key="3">
    <source>
        <dbReference type="ARBA" id="ARBA00022516"/>
    </source>
</evidence>
<keyword evidence="10" id="KW-0812">Transmembrane</keyword>
<evidence type="ECO:0000259" key="12">
    <source>
        <dbReference type="Pfam" id="PF07993"/>
    </source>
</evidence>
<reference evidence="13" key="1">
    <citation type="submission" date="2022-01" db="EMBL/GenBank/DDBJ databases">
        <authorList>
            <person name="Braso-Vives M."/>
        </authorList>
    </citation>
    <scope>NUCLEOTIDE SEQUENCE</scope>
</reference>
<dbReference type="CDD" id="cd05236">
    <property type="entry name" value="FAR-N_SDR_e"/>
    <property type="match status" value="1"/>
</dbReference>
<dbReference type="GO" id="GO:0005778">
    <property type="term" value="C:peroxisomal membrane"/>
    <property type="evidence" value="ECO:0007669"/>
    <property type="project" value="UniProtKB-SubCell"/>
</dbReference>
<proteinExistence type="inferred from homology"/>
<evidence type="ECO:0000256" key="2">
    <source>
        <dbReference type="ARBA" id="ARBA00005928"/>
    </source>
</evidence>
<dbReference type="SUPFAM" id="SSF51735">
    <property type="entry name" value="NAD(P)-binding Rossmann-fold domains"/>
    <property type="match status" value="1"/>
</dbReference>
<feature type="transmembrane region" description="Helical" evidence="10">
    <location>
        <begin position="587"/>
        <end position="605"/>
    </location>
</feature>
<evidence type="ECO:0000256" key="8">
    <source>
        <dbReference type="ARBA" id="ARBA00049865"/>
    </source>
</evidence>
<evidence type="ECO:0000256" key="10">
    <source>
        <dbReference type="RuleBase" id="RU363097"/>
    </source>
</evidence>
<evidence type="ECO:0000256" key="4">
    <source>
        <dbReference type="ARBA" id="ARBA00023098"/>
    </source>
</evidence>
<dbReference type="GO" id="GO:0035336">
    <property type="term" value="P:long-chain fatty-acyl-CoA metabolic process"/>
    <property type="evidence" value="ECO:0007669"/>
    <property type="project" value="TreeGrafter"/>
</dbReference>
<dbReference type="Gene3D" id="3.40.50.720">
    <property type="entry name" value="NAD(P)-binding Rossmann-like Domain"/>
    <property type="match status" value="1"/>
</dbReference>
<evidence type="ECO:0000313" key="13">
    <source>
        <dbReference type="EMBL" id="CAH1256360.1"/>
    </source>
</evidence>
<dbReference type="AlphaFoldDB" id="A0A8J9ZJD8"/>
<comment type="catalytic activity">
    <reaction evidence="5">
        <text>octadecanoyl-CoA + 2 NADPH + 2 H(+) = octadecan-1-ol + 2 NADP(+) + CoA</text>
        <dbReference type="Rhea" id="RHEA:36319"/>
        <dbReference type="ChEBI" id="CHEBI:15378"/>
        <dbReference type="ChEBI" id="CHEBI:32154"/>
        <dbReference type="ChEBI" id="CHEBI:57287"/>
        <dbReference type="ChEBI" id="CHEBI:57394"/>
        <dbReference type="ChEBI" id="CHEBI:57783"/>
        <dbReference type="ChEBI" id="CHEBI:58349"/>
        <dbReference type="EC" id="1.2.1.84"/>
    </reaction>
    <physiologicalReaction direction="left-to-right" evidence="5">
        <dbReference type="Rhea" id="RHEA:36320"/>
    </physiologicalReaction>
</comment>